<dbReference type="GO" id="GO:0008270">
    <property type="term" value="F:zinc ion binding"/>
    <property type="evidence" value="ECO:0007669"/>
    <property type="project" value="InterPro"/>
</dbReference>
<dbReference type="AlphaFoldDB" id="A0A0U1M0U9"/>
<reference evidence="9 10" key="1">
    <citation type="submission" date="2015-04" db="EMBL/GenBank/DDBJ databases">
        <authorList>
            <person name="Syromyatnikov M.Y."/>
            <person name="Popov V.N."/>
        </authorList>
    </citation>
    <scope>NUCLEOTIDE SEQUENCE [LARGE SCALE GENOMIC DNA]</scope>
    <source>
        <strain evidence="9">WF-38-12</strain>
    </source>
</reference>
<protein>
    <submittedName>
        <fullName evidence="9">Putative transcriptional regulatory protein C417,09c</fullName>
    </submittedName>
</protein>
<feature type="compositionally biased region" description="Polar residues" evidence="7">
    <location>
        <begin position="87"/>
        <end position="99"/>
    </location>
</feature>
<comment type="subcellular location">
    <subcellularLocation>
        <location evidence="1">Nucleus</location>
    </subcellularLocation>
</comment>
<dbReference type="InterPro" id="IPR007219">
    <property type="entry name" value="XnlR_reg_dom"/>
</dbReference>
<dbReference type="OMA" id="QIRPEMF"/>
<sequence>MPPKVEKNSGGYKRSCIRCNQRKVGCDKEIPCGRCTKAGLECIQPEKKRAPRELKRPPIAEILAQLKGLKAEVQRLRAEAKPAELSDQVSGSDLQSSSEGEAPTARGRLLVHGGRTRYVGDEASVVLYDKIHELQEVCEGFTDEGDSHTYQAKSGLVPVPFIGILGSDHTTASPNLSTSTAPLPVSQLPALWAVYKSNVAPAIAILHLLSMETAIADAARVKSKLELEQGALIWAVVFAAVVSMTPQQSMSLLDEPLDICIENCRLAAEHAIARAKLISTQDIRVLQAATLFLLCLRQCGDSRLVWAESAIVVRVAQRQGLHHDGQPLGLSPYEIEMRRRLWWHICILDMLCSEDQGTATQIQLEMFDTRIPSNIDISVLRPELTTMPFPNLGFTDITLCIVHCEMMARLYWPSKTFDTNTAAISSVERERRLSELETHLETDYLQKLDLDSPIQWITAVIVRLTLSKAWLVTRLTGSAADATIINDEIFRMAVETVEFANLLHSDVRVAQWAWFTKSYRHRHVVAYILSELCSRPTSPDTDHAWEVVSRFYNTLQRENVDTNDMLQMPMARLMERAARSRRGMTAPPASVRTHDHSTDHCLPDSIALGDHDQDFSIGNIDLIPLSDSAPSLEHRLAVSHGNSSSVIDWLTEFWL</sequence>
<dbReference type="GO" id="GO:0005634">
    <property type="term" value="C:nucleus"/>
    <property type="evidence" value="ECO:0007669"/>
    <property type="project" value="UniProtKB-SubCell"/>
</dbReference>
<evidence type="ECO:0000256" key="1">
    <source>
        <dbReference type="ARBA" id="ARBA00004123"/>
    </source>
</evidence>
<dbReference type="InterPro" id="IPR050613">
    <property type="entry name" value="Sec_Metabolite_Reg"/>
</dbReference>
<feature type="region of interest" description="Disordered" evidence="7">
    <location>
        <begin position="80"/>
        <end position="107"/>
    </location>
</feature>
<dbReference type="SMART" id="SM00066">
    <property type="entry name" value="GAL4"/>
    <property type="match status" value="1"/>
</dbReference>
<evidence type="ECO:0000256" key="3">
    <source>
        <dbReference type="ARBA" id="ARBA00023015"/>
    </source>
</evidence>
<evidence type="ECO:0000256" key="5">
    <source>
        <dbReference type="ARBA" id="ARBA00023163"/>
    </source>
</evidence>
<dbReference type="CDD" id="cd00067">
    <property type="entry name" value="GAL4"/>
    <property type="match status" value="1"/>
</dbReference>
<dbReference type="EMBL" id="CVMT01000005">
    <property type="protein sequence ID" value="CRG88631.1"/>
    <property type="molecule type" value="Genomic_DNA"/>
</dbReference>
<dbReference type="PANTHER" id="PTHR31001">
    <property type="entry name" value="UNCHARACTERIZED TRANSCRIPTIONAL REGULATORY PROTEIN"/>
    <property type="match status" value="1"/>
</dbReference>
<evidence type="ECO:0000313" key="9">
    <source>
        <dbReference type="EMBL" id="CRG88631.1"/>
    </source>
</evidence>
<dbReference type="PROSITE" id="PS50048">
    <property type="entry name" value="ZN2_CY6_FUNGAL_2"/>
    <property type="match status" value="1"/>
</dbReference>
<dbReference type="PANTHER" id="PTHR31001:SF50">
    <property type="entry name" value="ZN(II)2CYS6 TRANSCRIPTION FACTOR (EUROFUNG)"/>
    <property type="match status" value="1"/>
</dbReference>
<organism evidence="9 10">
    <name type="scientific">Talaromyces islandicus</name>
    <name type="common">Penicillium islandicum</name>
    <dbReference type="NCBI Taxonomy" id="28573"/>
    <lineage>
        <taxon>Eukaryota</taxon>
        <taxon>Fungi</taxon>
        <taxon>Dikarya</taxon>
        <taxon>Ascomycota</taxon>
        <taxon>Pezizomycotina</taxon>
        <taxon>Eurotiomycetes</taxon>
        <taxon>Eurotiomycetidae</taxon>
        <taxon>Eurotiales</taxon>
        <taxon>Trichocomaceae</taxon>
        <taxon>Talaromyces</taxon>
        <taxon>Talaromyces sect. Islandici</taxon>
    </lineage>
</organism>
<proteinExistence type="predicted"/>
<keyword evidence="2" id="KW-0479">Metal-binding</keyword>
<keyword evidence="5" id="KW-0804">Transcription</keyword>
<keyword evidence="3" id="KW-0805">Transcription regulation</keyword>
<accession>A0A0U1M0U9</accession>
<dbReference type="Pfam" id="PF00172">
    <property type="entry name" value="Zn_clus"/>
    <property type="match status" value="1"/>
</dbReference>
<feature type="domain" description="Zn(2)-C6 fungal-type" evidence="8">
    <location>
        <begin position="15"/>
        <end position="44"/>
    </location>
</feature>
<dbReference type="Pfam" id="PF04082">
    <property type="entry name" value="Fungal_trans"/>
    <property type="match status" value="1"/>
</dbReference>
<evidence type="ECO:0000256" key="2">
    <source>
        <dbReference type="ARBA" id="ARBA00022723"/>
    </source>
</evidence>
<dbReference type="OrthoDB" id="4226956at2759"/>
<dbReference type="Proteomes" id="UP000054383">
    <property type="component" value="Unassembled WGS sequence"/>
</dbReference>
<evidence type="ECO:0000259" key="8">
    <source>
        <dbReference type="PROSITE" id="PS50048"/>
    </source>
</evidence>
<evidence type="ECO:0000313" key="10">
    <source>
        <dbReference type="Proteomes" id="UP000054383"/>
    </source>
</evidence>
<name>A0A0U1M0U9_TALIS</name>
<dbReference type="SUPFAM" id="SSF57701">
    <property type="entry name" value="Zn2/Cys6 DNA-binding domain"/>
    <property type="match status" value="1"/>
</dbReference>
<dbReference type="GO" id="GO:0000981">
    <property type="term" value="F:DNA-binding transcription factor activity, RNA polymerase II-specific"/>
    <property type="evidence" value="ECO:0007669"/>
    <property type="project" value="InterPro"/>
</dbReference>
<keyword evidence="6" id="KW-0539">Nucleus</keyword>
<keyword evidence="10" id="KW-1185">Reference proteome</keyword>
<evidence type="ECO:0000256" key="7">
    <source>
        <dbReference type="SAM" id="MobiDB-lite"/>
    </source>
</evidence>
<dbReference type="GO" id="GO:0006351">
    <property type="term" value="P:DNA-templated transcription"/>
    <property type="evidence" value="ECO:0007669"/>
    <property type="project" value="InterPro"/>
</dbReference>
<evidence type="ECO:0000256" key="6">
    <source>
        <dbReference type="ARBA" id="ARBA00023242"/>
    </source>
</evidence>
<dbReference type="InterPro" id="IPR036864">
    <property type="entry name" value="Zn2-C6_fun-type_DNA-bd_sf"/>
</dbReference>
<dbReference type="CDD" id="cd12148">
    <property type="entry name" value="fungal_TF_MHR"/>
    <property type="match status" value="1"/>
</dbReference>
<dbReference type="GO" id="GO:0003677">
    <property type="term" value="F:DNA binding"/>
    <property type="evidence" value="ECO:0007669"/>
    <property type="project" value="UniProtKB-KW"/>
</dbReference>
<keyword evidence="4" id="KW-0238">DNA-binding</keyword>
<dbReference type="Gene3D" id="4.10.240.10">
    <property type="entry name" value="Zn(2)-C6 fungal-type DNA-binding domain"/>
    <property type="match status" value="1"/>
</dbReference>
<gene>
    <name evidence="9" type="ORF">PISL3812_05662</name>
</gene>
<dbReference type="SMART" id="SM00906">
    <property type="entry name" value="Fungal_trans"/>
    <property type="match status" value="1"/>
</dbReference>
<evidence type="ECO:0000256" key="4">
    <source>
        <dbReference type="ARBA" id="ARBA00023125"/>
    </source>
</evidence>
<dbReference type="InterPro" id="IPR001138">
    <property type="entry name" value="Zn2Cys6_DnaBD"/>
</dbReference>
<dbReference type="STRING" id="28573.A0A0U1M0U9"/>